<feature type="compositionally biased region" description="Basic and acidic residues" evidence="1">
    <location>
        <begin position="45"/>
        <end position="55"/>
    </location>
</feature>
<organism evidence="2 3">
    <name type="scientific">Auxenochlorella protothecoides</name>
    <name type="common">Green microalga</name>
    <name type="synonym">Chlorella protothecoides</name>
    <dbReference type="NCBI Taxonomy" id="3075"/>
    <lineage>
        <taxon>Eukaryota</taxon>
        <taxon>Viridiplantae</taxon>
        <taxon>Chlorophyta</taxon>
        <taxon>core chlorophytes</taxon>
        <taxon>Trebouxiophyceae</taxon>
        <taxon>Chlorellales</taxon>
        <taxon>Chlorellaceae</taxon>
        <taxon>Auxenochlorella</taxon>
    </lineage>
</organism>
<reference evidence="3" key="1">
    <citation type="journal article" date="2018" name="Algal Res.">
        <title>Characterization of plant carbon substrate utilization by Auxenochlorella protothecoides.</title>
        <authorList>
            <person name="Vogler B.W."/>
            <person name="Starkenburg S.R."/>
            <person name="Sudasinghe N."/>
            <person name="Schambach J.Y."/>
            <person name="Rollin J.A."/>
            <person name="Pattathil S."/>
            <person name="Barry A.N."/>
        </authorList>
    </citation>
    <scope>NUCLEOTIDE SEQUENCE [LARGE SCALE GENOMIC DNA]</scope>
    <source>
        <strain evidence="3">UTEX 25</strain>
    </source>
</reference>
<proteinExistence type="predicted"/>
<protein>
    <submittedName>
        <fullName evidence="2">Uncharacterized protein</fullName>
    </submittedName>
</protein>
<evidence type="ECO:0000256" key="1">
    <source>
        <dbReference type="SAM" id="MobiDB-lite"/>
    </source>
</evidence>
<feature type="compositionally biased region" description="Polar residues" evidence="1">
    <location>
        <begin position="212"/>
        <end position="228"/>
    </location>
</feature>
<name>A0A3M7L4U8_AUXPR</name>
<dbReference type="AlphaFoldDB" id="A0A3M7L4U8"/>
<accession>A0A3M7L4U8</accession>
<dbReference type="EMBL" id="QOKY01000126">
    <property type="protein sequence ID" value="RMZ57607.1"/>
    <property type="molecule type" value="Genomic_DNA"/>
</dbReference>
<comment type="caution">
    <text evidence="2">The sequence shown here is derived from an EMBL/GenBank/DDBJ whole genome shotgun (WGS) entry which is preliminary data.</text>
</comment>
<sequence>MDDELELELELAEAYDGASKSSKEPQVRIESDIKTFILPKRMYRVETTEGRELDASRGGSARHPRRKALLLQQQQRQQHMLASGFRGPREEAAQRPPRPLDRVQGPPFQPQQQWQARPHSGSGPRPPPPGVPGVSHRLGSAQGASVRGAIRREGAASAVPPPSGPPPEEEAGEGEQERKRRRLEEIAKARAAQEAENKRLAEERRKRLEARQASQPSHAEPAAQSSMARQMEALRRKIQAEEARLAAAKAAAASAQGGAGRPGVDERGTAAASVPMIAVILAGTAAMTLAPAALAEDVRTTSAPEGVRKVVCASNPTSKLCLEGSYKRGQAPSLKN</sequence>
<feature type="region of interest" description="Disordered" evidence="1">
    <location>
        <begin position="45"/>
        <end position="234"/>
    </location>
</feature>
<gene>
    <name evidence="2" type="ORF">APUTEX25_001807</name>
</gene>
<evidence type="ECO:0000313" key="2">
    <source>
        <dbReference type="EMBL" id="RMZ57607.1"/>
    </source>
</evidence>
<feature type="compositionally biased region" description="Low complexity" evidence="1">
    <location>
        <begin position="104"/>
        <end position="123"/>
    </location>
</feature>
<feature type="compositionally biased region" description="Low complexity" evidence="1">
    <location>
        <begin position="69"/>
        <end position="78"/>
    </location>
</feature>
<dbReference type="Proteomes" id="UP000279271">
    <property type="component" value="Unassembled WGS sequence"/>
</dbReference>
<feature type="compositionally biased region" description="Basic and acidic residues" evidence="1">
    <location>
        <begin position="175"/>
        <end position="210"/>
    </location>
</feature>
<evidence type="ECO:0000313" key="3">
    <source>
        <dbReference type="Proteomes" id="UP000279271"/>
    </source>
</evidence>
<feature type="compositionally biased region" description="Basic and acidic residues" evidence="1">
    <location>
        <begin position="87"/>
        <end position="101"/>
    </location>
</feature>